<accession>A0A699JI72</accession>
<dbReference type="AlphaFoldDB" id="A0A699JI72"/>
<evidence type="ECO:0000313" key="1">
    <source>
        <dbReference type="EMBL" id="GFA33273.1"/>
    </source>
</evidence>
<name>A0A699JI72_TANCI</name>
<protein>
    <submittedName>
        <fullName evidence="1">Uncharacterized protein</fullName>
    </submittedName>
</protein>
<dbReference type="EMBL" id="BKCJ010406047">
    <property type="protein sequence ID" value="GFA33273.1"/>
    <property type="molecule type" value="Genomic_DNA"/>
</dbReference>
<sequence length="490" mass="55149">VLGDGAACQRCTCTRCGSGLSKGLCYICGNNQNSLNGSPSISENSSQSPPHINHHCCYECGDPLESIFCRQCTCKLCGNGAHYGCNCPPKVPIIPDPEPFHNQTIKELPPTMQSFDPKLDLIDESPNFFYPPPQPPVYSCEFYGNDAHYGHYCTPQALFIYPEPSYQCQPMNEDYYYGQNSCYDSTSIGFDQSQPQQYTVNHPLFNAHNDYLDSQITLNITLTKLMEQMTSLTSFCEMACQIVQKKQDEKQVEEEQAAKAQNWKLPICYDDDDDEEISKTLEDNIIYGLPPGSAITPNKPILSTEEPDNALNQFEDFFESNDEFSSIDDDSFSIDNIDYVEAPPPNSEFVSSEVMEIFIPETKSSSTSLNSLLEETNTFDNSLPAFETFFFDVEEIHSGVTTTHYDISLPEYEAFYNDHVKEISSGSPTTHSDSSLFALFIFDLSINPFHPADRSDFMSSPMNSFTSYLHQSMIVSSLRLNLTREISPRM</sequence>
<gene>
    <name evidence="1" type="ORF">Tci_605245</name>
</gene>
<comment type="caution">
    <text evidence="1">The sequence shown here is derived from an EMBL/GenBank/DDBJ whole genome shotgun (WGS) entry which is preliminary data.</text>
</comment>
<reference evidence="1" key="1">
    <citation type="journal article" date="2019" name="Sci. Rep.">
        <title>Draft genome of Tanacetum cinerariifolium, the natural source of mosquito coil.</title>
        <authorList>
            <person name="Yamashiro T."/>
            <person name="Shiraishi A."/>
            <person name="Satake H."/>
            <person name="Nakayama K."/>
        </authorList>
    </citation>
    <scope>NUCLEOTIDE SEQUENCE</scope>
</reference>
<organism evidence="1">
    <name type="scientific">Tanacetum cinerariifolium</name>
    <name type="common">Dalmatian daisy</name>
    <name type="synonym">Chrysanthemum cinerariifolium</name>
    <dbReference type="NCBI Taxonomy" id="118510"/>
    <lineage>
        <taxon>Eukaryota</taxon>
        <taxon>Viridiplantae</taxon>
        <taxon>Streptophyta</taxon>
        <taxon>Embryophyta</taxon>
        <taxon>Tracheophyta</taxon>
        <taxon>Spermatophyta</taxon>
        <taxon>Magnoliopsida</taxon>
        <taxon>eudicotyledons</taxon>
        <taxon>Gunneridae</taxon>
        <taxon>Pentapetalae</taxon>
        <taxon>asterids</taxon>
        <taxon>campanulids</taxon>
        <taxon>Asterales</taxon>
        <taxon>Asteraceae</taxon>
        <taxon>Asteroideae</taxon>
        <taxon>Anthemideae</taxon>
        <taxon>Anthemidinae</taxon>
        <taxon>Tanacetum</taxon>
    </lineage>
</organism>
<proteinExistence type="predicted"/>
<feature type="non-terminal residue" evidence="1">
    <location>
        <position position="1"/>
    </location>
</feature>